<evidence type="ECO:0000256" key="4">
    <source>
        <dbReference type="ARBA" id="ARBA00022737"/>
    </source>
</evidence>
<comment type="subunit">
    <text evidence="10">The complex is composed of six subunits: RnfA, RnfB, RnfC, RnfD, RnfE and RnfG.</text>
</comment>
<keyword evidence="7 10" id="KW-0408">Iron</keyword>
<dbReference type="Pfam" id="PF12838">
    <property type="entry name" value="Fer4_7"/>
    <property type="match status" value="1"/>
</dbReference>
<feature type="binding site" evidence="10">
    <location>
        <position position="73"/>
    </location>
    <ligand>
        <name>[4Fe-4S] cluster</name>
        <dbReference type="ChEBI" id="CHEBI:49883"/>
        <label>1</label>
    </ligand>
</feature>
<evidence type="ECO:0000256" key="3">
    <source>
        <dbReference type="ARBA" id="ARBA00022723"/>
    </source>
</evidence>
<evidence type="ECO:0000256" key="9">
    <source>
        <dbReference type="ARBA" id="ARBA00023136"/>
    </source>
</evidence>
<comment type="cofactor">
    <cofactor evidence="10">
        <name>[4Fe-4S] cluster</name>
        <dbReference type="ChEBI" id="CHEBI:49883"/>
    </cofactor>
    <text evidence="10">Binds 3 [4Fe-4S] clusters.</text>
</comment>
<protein>
    <recommendedName>
        <fullName evidence="10">Ion-translocating oxidoreductase complex subunit B</fullName>
        <ecNumber evidence="10">7.-.-.-</ecNumber>
    </recommendedName>
    <alternativeName>
        <fullName evidence="10">Rnf electron transport complex subunit B</fullName>
    </alternativeName>
</protein>
<feature type="binding site" evidence="10">
    <location>
        <position position="136"/>
    </location>
    <ligand>
        <name>[4Fe-4S] cluster</name>
        <dbReference type="ChEBI" id="CHEBI:49883"/>
        <label>2</label>
    </ligand>
</feature>
<keyword evidence="6 10" id="KW-0249">Electron transport</keyword>
<feature type="domain" description="4Fe-4S" evidence="12">
    <location>
        <begin position="31"/>
        <end position="90"/>
    </location>
</feature>
<feature type="binding site" evidence="10">
    <location>
        <position position="56"/>
    </location>
    <ligand>
        <name>[4Fe-4S] cluster</name>
        <dbReference type="ChEBI" id="CHEBI:49883"/>
        <label>1</label>
    </ligand>
</feature>
<dbReference type="InterPro" id="IPR007202">
    <property type="entry name" value="4Fe-4S_dom"/>
</dbReference>
<dbReference type="EMBL" id="DVNK01000043">
    <property type="protein sequence ID" value="HIU47044.1"/>
    <property type="molecule type" value="Genomic_DNA"/>
</dbReference>
<evidence type="ECO:0000256" key="8">
    <source>
        <dbReference type="ARBA" id="ARBA00023014"/>
    </source>
</evidence>
<evidence type="ECO:0000256" key="7">
    <source>
        <dbReference type="ARBA" id="ARBA00023004"/>
    </source>
</evidence>
<dbReference type="Pfam" id="PF12798">
    <property type="entry name" value="Fer4_3"/>
    <property type="match status" value="1"/>
</dbReference>
<keyword evidence="4 10" id="KW-0677">Repeat</keyword>
<keyword evidence="9 10" id="KW-0472">Membrane</keyword>
<evidence type="ECO:0000256" key="5">
    <source>
        <dbReference type="ARBA" id="ARBA00022967"/>
    </source>
</evidence>
<feature type="domain" description="4Fe-4S ferredoxin-type" evidence="11">
    <location>
        <begin position="298"/>
        <end position="326"/>
    </location>
</feature>
<feature type="binding site" evidence="10">
    <location>
        <position position="173"/>
    </location>
    <ligand>
        <name>[4Fe-4S] cluster</name>
        <dbReference type="ChEBI" id="CHEBI:49883"/>
        <label>3</label>
    </ligand>
</feature>
<evidence type="ECO:0000256" key="6">
    <source>
        <dbReference type="ARBA" id="ARBA00022982"/>
    </source>
</evidence>
<dbReference type="PROSITE" id="PS00198">
    <property type="entry name" value="4FE4S_FER_1"/>
    <property type="match status" value="2"/>
</dbReference>
<feature type="region of interest" description="Hydrophobic" evidence="10">
    <location>
        <begin position="1"/>
        <end position="25"/>
    </location>
</feature>
<reference evidence="13" key="2">
    <citation type="journal article" date="2021" name="PeerJ">
        <title>Extensive microbial diversity within the chicken gut microbiome revealed by metagenomics and culture.</title>
        <authorList>
            <person name="Gilroy R."/>
            <person name="Ravi A."/>
            <person name="Getino M."/>
            <person name="Pursley I."/>
            <person name="Horton D.L."/>
            <person name="Alikhan N.F."/>
            <person name="Baker D."/>
            <person name="Gharbi K."/>
            <person name="Hall N."/>
            <person name="Watson M."/>
            <person name="Adriaenssens E.M."/>
            <person name="Foster-Nyarko E."/>
            <person name="Jarju S."/>
            <person name="Secka A."/>
            <person name="Antonio M."/>
            <person name="Oren A."/>
            <person name="Chaudhuri R.R."/>
            <person name="La Ragione R."/>
            <person name="Hildebrand F."/>
            <person name="Pallen M.J."/>
        </authorList>
    </citation>
    <scope>NUCLEOTIDE SEQUENCE</scope>
    <source>
        <strain evidence="13">ChiSxjej2B14-8506</strain>
    </source>
</reference>
<evidence type="ECO:0000259" key="11">
    <source>
        <dbReference type="PROSITE" id="PS51379"/>
    </source>
</evidence>
<comment type="caution">
    <text evidence="10">Lacks conserved residue(s) required for the propagation of feature annotation.</text>
</comment>
<feature type="binding site" evidence="10">
    <location>
        <position position="176"/>
    </location>
    <ligand>
        <name>[4Fe-4S] cluster</name>
        <dbReference type="ChEBI" id="CHEBI:49883"/>
        <label>3</label>
    </ligand>
</feature>
<feature type="domain" description="4Fe-4S ferredoxin-type" evidence="11">
    <location>
        <begin position="161"/>
        <end position="190"/>
    </location>
</feature>
<feature type="binding site" evidence="10">
    <location>
        <position position="150"/>
    </location>
    <ligand>
        <name>[4Fe-4S] cluster</name>
        <dbReference type="ChEBI" id="CHEBI:49883"/>
        <label>3</label>
    </ligand>
</feature>
<keyword evidence="10" id="KW-1003">Cell membrane</keyword>
<dbReference type="PANTHER" id="PTHR43560:SF1">
    <property type="entry name" value="ION-TRANSLOCATING OXIDOREDUCTASE COMPLEX SUBUNIT B"/>
    <property type="match status" value="1"/>
</dbReference>
<dbReference type="GO" id="GO:0022900">
    <property type="term" value="P:electron transport chain"/>
    <property type="evidence" value="ECO:0007669"/>
    <property type="project" value="UniProtKB-UniRule"/>
</dbReference>
<feature type="binding site" evidence="10">
    <location>
        <position position="146"/>
    </location>
    <ligand>
        <name>[4Fe-4S] cluster</name>
        <dbReference type="ChEBI" id="CHEBI:49883"/>
        <label>2</label>
    </ligand>
</feature>
<proteinExistence type="inferred from homology"/>
<dbReference type="Pfam" id="PF04060">
    <property type="entry name" value="FeS"/>
    <property type="match status" value="1"/>
</dbReference>
<comment type="similarity">
    <text evidence="10">Belongs to the 4Fe4S bacterial-type ferredoxin family. RnfB subfamily.</text>
</comment>
<comment type="function">
    <text evidence="10">Part of a membrane-bound complex that couples electron transfer with translocation of ions across the membrane.</text>
</comment>
<evidence type="ECO:0000313" key="13">
    <source>
        <dbReference type="EMBL" id="HIU47044.1"/>
    </source>
</evidence>
<keyword evidence="3 10" id="KW-0479">Metal-binding</keyword>
<feature type="domain" description="4Fe-4S ferredoxin-type" evidence="11">
    <location>
        <begin position="267"/>
        <end position="296"/>
    </location>
</feature>
<dbReference type="PROSITE" id="PS51379">
    <property type="entry name" value="4FE4S_FER_2"/>
    <property type="match status" value="6"/>
</dbReference>
<feature type="binding site" evidence="10">
    <location>
        <position position="140"/>
    </location>
    <ligand>
        <name>[4Fe-4S] cluster</name>
        <dbReference type="ChEBI" id="CHEBI:49883"/>
        <label>2</label>
    </ligand>
</feature>
<dbReference type="PROSITE" id="PS51656">
    <property type="entry name" value="4FE4S"/>
    <property type="match status" value="1"/>
</dbReference>
<dbReference type="Gene3D" id="1.10.15.40">
    <property type="entry name" value="Electron transport complex subunit B, putative Fe-S cluster"/>
    <property type="match status" value="1"/>
</dbReference>
<sequence>MQILIAAGILGALGLVFGGIIFIASKYLSVPTDPKRDEVRACLPGANCGGCGFAGCDNYADAVASGKAAPNLCPVGGEPVAKQIAEIMGVDAGDSERLVATVICRGSTERCRIKFDYDGIKDCRAAALVSEGDKACKYACLGLGACEQACPFGAIHINDQRLAVVDPDKCRGCRKCVSVCPRGVLQMLPVNYPVMRVCSAMEKGKAVRDACSAGCISCGKCARGCKFGAIEMKDNLPQIDHEKCVGCMNCADECPTGAIRANESLRRMALLHVNKCDGCDECRKACPFEAIQGEPGQMHNVITWNCKGCGKCVPACPNGALELIPTVKHSKN</sequence>
<evidence type="ECO:0000259" key="12">
    <source>
        <dbReference type="PROSITE" id="PS51656"/>
    </source>
</evidence>
<dbReference type="PANTHER" id="PTHR43560">
    <property type="entry name" value="ION-TRANSLOCATING OXIDOREDUCTASE COMPLEX SUBUNIT B"/>
    <property type="match status" value="1"/>
</dbReference>
<dbReference type="InterPro" id="IPR017896">
    <property type="entry name" value="4Fe4S_Fe-S-bd"/>
</dbReference>
<dbReference type="Pfam" id="PF12837">
    <property type="entry name" value="Fer4_6"/>
    <property type="match status" value="1"/>
</dbReference>
<dbReference type="InterPro" id="IPR017900">
    <property type="entry name" value="4Fe4S_Fe_S_CS"/>
</dbReference>
<dbReference type="Proteomes" id="UP000824123">
    <property type="component" value="Unassembled WGS sequence"/>
</dbReference>
<dbReference type="GO" id="GO:0046872">
    <property type="term" value="F:metal ion binding"/>
    <property type="evidence" value="ECO:0007669"/>
    <property type="project" value="UniProtKB-KW"/>
</dbReference>
<comment type="caution">
    <text evidence="13">The sequence shown here is derived from an EMBL/GenBank/DDBJ whole genome shotgun (WGS) entry which is preliminary data.</text>
</comment>
<feature type="domain" description="4Fe-4S ferredoxin-type" evidence="11">
    <location>
        <begin position="125"/>
        <end position="160"/>
    </location>
</feature>
<accession>A0A9D1S4K1</accession>
<evidence type="ECO:0000256" key="1">
    <source>
        <dbReference type="ARBA" id="ARBA00022448"/>
    </source>
</evidence>
<keyword evidence="5 10" id="KW-1278">Translocase</keyword>
<dbReference type="Gene3D" id="3.30.70.20">
    <property type="match status" value="4"/>
</dbReference>
<reference evidence="13" key="1">
    <citation type="submission" date="2020-10" db="EMBL/GenBank/DDBJ databases">
        <authorList>
            <person name="Gilroy R."/>
        </authorList>
    </citation>
    <scope>NUCLEOTIDE SEQUENCE</scope>
    <source>
        <strain evidence="13">ChiSxjej2B14-8506</strain>
    </source>
</reference>
<dbReference type="GO" id="GO:0005886">
    <property type="term" value="C:plasma membrane"/>
    <property type="evidence" value="ECO:0007669"/>
    <property type="project" value="UniProtKB-SubCell"/>
</dbReference>
<dbReference type="InterPro" id="IPR010207">
    <property type="entry name" value="Elect_transpt_cplx_RnfB/RsxB"/>
</dbReference>
<dbReference type="AlphaFoldDB" id="A0A9D1S4K1"/>
<feature type="binding site" evidence="10">
    <location>
        <position position="51"/>
    </location>
    <ligand>
        <name>[4Fe-4S] cluster</name>
        <dbReference type="ChEBI" id="CHEBI:49883"/>
        <label>1</label>
    </ligand>
</feature>
<feature type="binding site" evidence="10">
    <location>
        <position position="48"/>
    </location>
    <ligand>
        <name>[4Fe-4S] cluster</name>
        <dbReference type="ChEBI" id="CHEBI:49883"/>
        <label>1</label>
    </ligand>
</feature>
<feature type="binding site" evidence="10">
    <location>
        <position position="180"/>
    </location>
    <ligand>
        <name>[4Fe-4S] cluster</name>
        <dbReference type="ChEBI" id="CHEBI:49883"/>
        <label>2</label>
    </ligand>
</feature>
<gene>
    <name evidence="10" type="primary">rnfB</name>
    <name evidence="13" type="ORF">IAC59_07265</name>
</gene>
<evidence type="ECO:0000256" key="2">
    <source>
        <dbReference type="ARBA" id="ARBA00022485"/>
    </source>
</evidence>
<keyword evidence="2 10" id="KW-0004">4Fe-4S</keyword>
<dbReference type="InterPro" id="IPR050395">
    <property type="entry name" value="4Fe4S_Ferredoxin_RnfB"/>
</dbReference>
<feature type="domain" description="4Fe-4S ferredoxin-type" evidence="11">
    <location>
        <begin position="204"/>
        <end position="234"/>
    </location>
</feature>
<organism evidence="13 14">
    <name type="scientific">Candidatus Fimadaptatus faecigallinarum</name>
    <dbReference type="NCBI Taxonomy" id="2840814"/>
    <lineage>
        <taxon>Bacteria</taxon>
        <taxon>Bacillati</taxon>
        <taxon>Bacillota</taxon>
        <taxon>Clostridia</taxon>
        <taxon>Eubacteriales</taxon>
        <taxon>Candidatus Fimadaptatus</taxon>
    </lineage>
</organism>
<dbReference type="NCBIfam" id="TIGR01944">
    <property type="entry name" value="rnfB"/>
    <property type="match status" value="1"/>
</dbReference>
<comment type="subcellular location">
    <subcellularLocation>
        <location evidence="10">Cell membrane</location>
    </subcellularLocation>
</comment>
<keyword evidence="1 10" id="KW-0813">Transport</keyword>
<feature type="binding site" evidence="10">
    <location>
        <position position="170"/>
    </location>
    <ligand>
        <name>[4Fe-4S] cluster</name>
        <dbReference type="ChEBI" id="CHEBI:49883"/>
        <label>3</label>
    </ligand>
</feature>
<dbReference type="CDD" id="cd10549">
    <property type="entry name" value="MtMvhB_like"/>
    <property type="match status" value="2"/>
</dbReference>
<dbReference type="GO" id="GO:0051539">
    <property type="term" value="F:4 iron, 4 sulfur cluster binding"/>
    <property type="evidence" value="ECO:0007669"/>
    <property type="project" value="UniProtKB-UniRule"/>
</dbReference>
<evidence type="ECO:0000313" key="14">
    <source>
        <dbReference type="Proteomes" id="UP000824123"/>
    </source>
</evidence>
<dbReference type="GO" id="GO:0009055">
    <property type="term" value="F:electron transfer activity"/>
    <property type="evidence" value="ECO:0007669"/>
    <property type="project" value="InterPro"/>
</dbReference>
<keyword evidence="8 10" id="KW-0411">Iron-sulfur</keyword>
<dbReference type="EC" id="7.-.-.-" evidence="10"/>
<name>A0A9D1S4K1_9FIRM</name>
<dbReference type="HAMAP" id="MF_00463">
    <property type="entry name" value="RsxB_RnfB"/>
    <property type="match status" value="1"/>
</dbReference>
<dbReference type="SUPFAM" id="SSF54862">
    <property type="entry name" value="4Fe-4S ferredoxins"/>
    <property type="match status" value="2"/>
</dbReference>
<dbReference type="Pfam" id="PF14697">
    <property type="entry name" value="Fer4_21"/>
    <property type="match status" value="1"/>
</dbReference>
<evidence type="ECO:0000256" key="10">
    <source>
        <dbReference type="HAMAP-Rule" id="MF_00463"/>
    </source>
</evidence>
<feature type="domain" description="4Fe-4S ferredoxin-type" evidence="11">
    <location>
        <begin position="235"/>
        <end position="264"/>
    </location>
</feature>